<gene>
    <name evidence="2" type="ORF">KGMB03357_18810</name>
</gene>
<feature type="domain" description="Carbamoyl phosphate synthase ATP-binding" evidence="1">
    <location>
        <begin position="3"/>
        <end position="46"/>
    </location>
</feature>
<dbReference type="Pfam" id="PF02786">
    <property type="entry name" value="CPSase_L_D2"/>
    <property type="match status" value="1"/>
</dbReference>
<dbReference type="EMBL" id="BHVZ01000012">
    <property type="protein sequence ID" value="GCB30220.1"/>
    <property type="molecule type" value="Genomic_DNA"/>
</dbReference>
<evidence type="ECO:0000313" key="3">
    <source>
        <dbReference type="Proteomes" id="UP000287361"/>
    </source>
</evidence>
<dbReference type="GO" id="GO:0005524">
    <property type="term" value="F:ATP binding"/>
    <property type="evidence" value="ECO:0007669"/>
    <property type="project" value="InterPro"/>
</dbReference>
<reference evidence="2 3" key="1">
    <citation type="submission" date="2018-10" db="EMBL/GenBank/DDBJ databases">
        <title>Draft Genome Sequence of Anaerotignum sp. KCTC 15736.</title>
        <authorList>
            <person name="Choi S.H."/>
            <person name="Kim J.S."/>
            <person name="Kang S.W."/>
            <person name="Lee J.S."/>
            <person name="Park S.H."/>
        </authorList>
    </citation>
    <scope>NUCLEOTIDE SEQUENCE [LARGE SCALE GENOMIC DNA]</scope>
    <source>
        <strain evidence="2 3">KCTC 15736</strain>
    </source>
</reference>
<dbReference type="Proteomes" id="UP000287361">
    <property type="component" value="Unassembled WGS sequence"/>
</dbReference>
<sequence length="55" mass="6032">MCQSIGEPVIPLLRLLYYSVEEAIAAANEIGYYPVVLRPAFTLGAQQRPASHNEA</sequence>
<accession>A0A401LF97</accession>
<dbReference type="Gene3D" id="3.30.1490.20">
    <property type="entry name" value="ATP-grasp fold, A domain"/>
    <property type="match status" value="1"/>
</dbReference>
<protein>
    <recommendedName>
        <fullName evidence="1">Carbamoyl phosphate synthase ATP-binding domain-containing protein</fullName>
    </recommendedName>
</protein>
<evidence type="ECO:0000259" key="1">
    <source>
        <dbReference type="Pfam" id="PF02786"/>
    </source>
</evidence>
<comment type="caution">
    <text evidence="2">The sequence shown here is derived from an EMBL/GenBank/DDBJ whole genome shotgun (WGS) entry which is preliminary data.</text>
</comment>
<dbReference type="AlphaFoldDB" id="A0A401LF97"/>
<dbReference type="InterPro" id="IPR005479">
    <property type="entry name" value="CPAse_ATP-bd"/>
</dbReference>
<evidence type="ECO:0000313" key="2">
    <source>
        <dbReference type="EMBL" id="GCB30220.1"/>
    </source>
</evidence>
<proteinExistence type="predicted"/>
<dbReference type="InterPro" id="IPR013815">
    <property type="entry name" value="ATP_grasp_subdomain_1"/>
</dbReference>
<organism evidence="2 3">
    <name type="scientific">Anaerotignum faecicola</name>
    <dbReference type="NCBI Taxonomy" id="2358141"/>
    <lineage>
        <taxon>Bacteria</taxon>
        <taxon>Bacillati</taxon>
        <taxon>Bacillota</taxon>
        <taxon>Clostridia</taxon>
        <taxon>Lachnospirales</taxon>
        <taxon>Anaerotignaceae</taxon>
        <taxon>Anaerotignum</taxon>
    </lineage>
</organism>
<dbReference type="SUPFAM" id="SSF56059">
    <property type="entry name" value="Glutathione synthetase ATP-binding domain-like"/>
    <property type="match status" value="1"/>
</dbReference>
<keyword evidence="3" id="KW-1185">Reference proteome</keyword>
<name>A0A401LF97_9FIRM</name>